<gene>
    <name evidence="8" type="ORF">K505DRAFT_358017</name>
</gene>
<keyword evidence="9" id="KW-1185">Reference proteome</keyword>
<dbReference type="InterPro" id="IPR011547">
    <property type="entry name" value="SLC26A/SulP_dom"/>
</dbReference>
<feature type="transmembrane region" description="Helical" evidence="6">
    <location>
        <begin position="116"/>
        <end position="135"/>
    </location>
</feature>
<dbReference type="OrthoDB" id="288203at2759"/>
<feature type="domain" description="STAS" evidence="7">
    <location>
        <begin position="581"/>
        <end position="706"/>
    </location>
</feature>
<keyword evidence="3 6" id="KW-1133">Transmembrane helix</keyword>
<evidence type="ECO:0000256" key="2">
    <source>
        <dbReference type="ARBA" id="ARBA00022692"/>
    </source>
</evidence>
<accession>A0A6A6XQT1</accession>
<protein>
    <submittedName>
        <fullName evidence="8">Sulfate permease-like protein</fullName>
    </submittedName>
</protein>
<feature type="transmembrane region" description="Helical" evidence="6">
    <location>
        <begin position="170"/>
        <end position="189"/>
    </location>
</feature>
<dbReference type="GO" id="GO:0016020">
    <property type="term" value="C:membrane"/>
    <property type="evidence" value="ECO:0007669"/>
    <property type="project" value="UniProtKB-SubCell"/>
</dbReference>
<dbReference type="Proteomes" id="UP000799757">
    <property type="component" value="Unassembled WGS sequence"/>
</dbReference>
<dbReference type="InterPro" id="IPR018045">
    <property type="entry name" value="S04_transporter_CS"/>
</dbReference>
<dbReference type="InterPro" id="IPR036513">
    <property type="entry name" value="STAS_dom_sf"/>
</dbReference>
<feature type="transmembrane region" description="Helical" evidence="6">
    <location>
        <begin position="283"/>
        <end position="306"/>
    </location>
</feature>
<feature type="region of interest" description="Disordered" evidence="5">
    <location>
        <begin position="533"/>
        <end position="553"/>
    </location>
</feature>
<proteinExistence type="predicted"/>
<evidence type="ECO:0000259" key="7">
    <source>
        <dbReference type="PROSITE" id="PS50801"/>
    </source>
</evidence>
<dbReference type="Gene3D" id="3.30.750.24">
    <property type="entry name" value="STAS domain"/>
    <property type="match status" value="1"/>
</dbReference>
<sequence>MPSTSTKIGHGLAKVLGIDLHYRNETGSDRITRGESVFSISSADTYVEQEPTTIEWLHEVLPNGKDIAHYFISLFPFLKWITRYNLQWLIGDLVAGITVGAVVVPQSMAYAKLANLPVEFGLYSSFMGVLIYWFFATSKDITIGPVAVLSTVTGNVVVKAAKELPGVPLDIIASSLAIIAGSIVLFLGLARLGWIVEFITLAAISAFMTGSAINIAVGQVPALMGITGFSSRDTTYKVVINILKHLGRSDLNAAIGLTALFLLYFIRSVCSLCAKRYPTKAKLFFFLSTLRTAFVILLYILVSYLANRNRKAHGKKPKFATLGVVPRGFKHARVPHITTDIISAFASELPSTVIVLLIEHISISKSFGRINNYTINPSQELVAIGVTNCLGPFLGAYPATGSFSRTAIKSKAGVRTPFAGVITAIVVLLAIYALPAMFWYIPNAALSAVIIHAVGDLITPPNTVYQFWRISPLEVPIFFAGVIVTVFSTIENGIYTTVSISAAMFLFRAFKAKGRFLGRAKIHSVVGDHLLDPSLEKKQGNGGVPSRKTPAEGEDSVRNIFLPIDHHDGSNPLIELEDPYPGIFVYRFSEGFNYPNANHYLDALVATIFAKTRRTNPATYGKPGDRPWNDPGPRRGKEVDPSDHRPTLKAIILDFSSVNNVDLTSVQNLIDVRNQLDRYAAPDTVDWHFSNINNRWTKRSLAAAGFGYYSPDPDGSGVHRWRPIFSVAEIGGGSSAAAEAEARFNRKASRSAKKADPANDDIEERAGSPSSESDSLDKQLTDSKAYGTIGQRGSKVAVVQGLNRPLFHVDVTAALESALANAQRKSH</sequence>
<evidence type="ECO:0000313" key="8">
    <source>
        <dbReference type="EMBL" id="KAF2797887.1"/>
    </source>
</evidence>
<evidence type="ECO:0000313" key="9">
    <source>
        <dbReference type="Proteomes" id="UP000799757"/>
    </source>
</evidence>
<keyword evidence="4 6" id="KW-0472">Membrane</keyword>
<feature type="transmembrane region" description="Helical" evidence="6">
    <location>
        <begin position="86"/>
        <end position="104"/>
    </location>
</feature>
<evidence type="ECO:0000256" key="5">
    <source>
        <dbReference type="SAM" id="MobiDB-lite"/>
    </source>
</evidence>
<dbReference type="InterPro" id="IPR001902">
    <property type="entry name" value="SLC26A/SulP_fam"/>
</dbReference>
<dbReference type="InterPro" id="IPR002645">
    <property type="entry name" value="STAS_dom"/>
</dbReference>
<dbReference type="SUPFAM" id="SSF52091">
    <property type="entry name" value="SpoIIaa-like"/>
    <property type="match status" value="1"/>
</dbReference>
<name>A0A6A6XQT1_9PLEO</name>
<comment type="subcellular location">
    <subcellularLocation>
        <location evidence="1">Membrane</location>
        <topology evidence="1">Multi-pass membrane protein</topology>
    </subcellularLocation>
</comment>
<dbReference type="CDD" id="cd07042">
    <property type="entry name" value="STAS_SulP_like_sulfate_transporter"/>
    <property type="match status" value="1"/>
</dbReference>
<evidence type="ECO:0000256" key="4">
    <source>
        <dbReference type="ARBA" id="ARBA00023136"/>
    </source>
</evidence>
<feature type="compositionally biased region" description="Basic and acidic residues" evidence="5">
    <location>
        <begin position="623"/>
        <end position="643"/>
    </location>
</feature>
<feature type="transmembrane region" description="Helical" evidence="6">
    <location>
        <begin position="141"/>
        <end position="158"/>
    </location>
</feature>
<dbReference type="FunFam" id="3.30.750.24:FF:000024">
    <property type="entry name" value="Sulfate permease 2"/>
    <property type="match status" value="1"/>
</dbReference>
<feature type="region of interest" description="Disordered" evidence="5">
    <location>
        <begin position="616"/>
        <end position="643"/>
    </location>
</feature>
<feature type="region of interest" description="Disordered" evidence="5">
    <location>
        <begin position="745"/>
        <end position="787"/>
    </location>
</feature>
<dbReference type="PROSITE" id="PS50801">
    <property type="entry name" value="STAS"/>
    <property type="match status" value="1"/>
</dbReference>
<dbReference type="AlphaFoldDB" id="A0A6A6XQT1"/>
<evidence type="ECO:0000256" key="3">
    <source>
        <dbReference type="ARBA" id="ARBA00022989"/>
    </source>
</evidence>
<keyword evidence="2 6" id="KW-0812">Transmembrane</keyword>
<reference evidence="8" key="1">
    <citation type="journal article" date="2020" name="Stud. Mycol.">
        <title>101 Dothideomycetes genomes: a test case for predicting lifestyles and emergence of pathogens.</title>
        <authorList>
            <person name="Haridas S."/>
            <person name="Albert R."/>
            <person name="Binder M."/>
            <person name="Bloem J."/>
            <person name="Labutti K."/>
            <person name="Salamov A."/>
            <person name="Andreopoulos B."/>
            <person name="Baker S."/>
            <person name="Barry K."/>
            <person name="Bills G."/>
            <person name="Bluhm B."/>
            <person name="Cannon C."/>
            <person name="Castanera R."/>
            <person name="Culley D."/>
            <person name="Daum C."/>
            <person name="Ezra D."/>
            <person name="Gonzalez J."/>
            <person name="Henrissat B."/>
            <person name="Kuo A."/>
            <person name="Liang C."/>
            <person name="Lipzen A."/>
            <person name="Lutzoni F."/>
            <person name="Magnuson J."/>
            <person name="Mondo S."/>
            <person name="Nolan M."/>
            <person name="Ohm R."/>
            <person name="Pangilinan J."/>
            <person name="Park H.-J."/>
            <person name="Ramirez L."/>
            <person name="Alfaro M."/>
            <person name="Sun H."/>
            <person name="Tritt A."/>
            <person name="Yoshinaga Y."/>
            <person name="Zwiers L.-H."/>
            <person name="Turgeon B."/>
            <person name="Goodwin S."/>
            <person name="Spatafora J."/>
            <person name="Crous P."/>
            <person name="Grigoriev I."/>
        </authorList>
    </citation>
    <scope>NUCLEOTIDE SEQUENCE</scope>
    <source>
        <strain evidence="8">CBS 109.77</strain>
    </source>
</reference>
<dbReference type="PROSITE" id="PS01130">
    <property type="entry name" value="SLC26A"/>
    <property type="match status" value="1"/>
</dbReference>
<feature type="transmembrane region" description="Helical" evidence="6">
    <location>
        <begin position="470"/>
        <end position="487"/>
    </location>
</feature>
<dbReference type="GO" id="GO:0008271">
    <property type="term" value="F:secondary active sulfate transmembrane transporter activity"/>
    <property type="evidence" value="ECO:0007669"/>
    <property type="project" value="InterPro"/>
</dbReference>
<dbReference type="NCBIfam" id="TIGR00815">
    <property type="entry name" value="sulP"/>
    <property type="match status" value="1"/>
</dbReference>
<dbReference type="Pfam" id="PF00916">
    <property type="entry name" value="Sulfate_transp"/>
    <property type="match status" value="1"/>
</dbReference>
<evidence type="ECO:0000256" key="6">
    <source>
        <dbReference type="SAM" id="Phobius"/>
    </source>
</evidence>
<dbReference type="EMBL" id="MU001796">
    <property type="protein sequence ID" value="KAF2797887.1"/>
    <property type="molecule type" value="Genomic_DNA"/>
</dbReference>
<evidence type="ECO:0000256" key="1">
    <source>
        <dbReference type="ARBA" id="ARBA00004141"/>
    </source>
</evidence>
<feature type="transmembrane region" description="Helical" evidence="6">
    <location>
        <begin position="253"/>
        <end position="277"/>
    </location>
</feature>
<dbReference type="PANTHER" id="PTHR11814">
    <property type="entry name" value="SULFATE TRANSPORTER"/>
    <property type="match status" value="1"/>
</dbReference>
<organism evidence="8 9">
    <name type="scientific">Melanomma pulvis-pyrius CBS 109.77</name>
    <dbReference type="NCBI Taxonomy" id="1314802"/>
    <lineage>
        <taxon>Eukaryota</taxon>
        <taxon>Fungi</taxon>
        <taxon>Dikarya</taxon>
        <taxon>Ascomycota</taxon>
        <taxon>Pezizomycotina</taxon>
        <taxon>Dothideomycetes</taxon>
        <taxon>Pleosporomycetidae</taxon>
        <taxon>Pleosporales</taxon>
        <taxon>Melanommataceae</taxon>
        <taxon>Melanomma</taxon>
    </lineage>
</organism>
<feature type="transmembrane region" description="Helical" evidence="6">
    <location>
        <begin position="412"/>
        <end position="434"/>
    </location>
</feature>